<dbReference type="FunFam" id="3.30.565.10:FF:000010">
    <property type="entry name" value="Sensor histidine kinase RcsC"/>
    <property type="match status" value="1"/>
</dbReference>
<name>A0A2A5JNB8_PSEO7</name>
<dbReference type="InterPro" id="IPR005467">
    <property type="entry name" value="His_kinase_dom"/>
</dbReference>
<keyword evidence="3 7" id="KW-0597">Phosphoprotein</keyword>
<dbReference type="AlphaFoldDB" id="A0A2A5JNB8"/>
<comment type="caution">
    <text evidence="11">The sequence shown here is derived from an EMBL/GenBank/DDBJ whole genome shotgun (WGS) entry which is preliminary data.</text>
</comment>
<dbReference type="InterPro" id="IPR003661">
    <property type="entry name" value="HisK_dim/P_dom"/>
</dbReference>
<keyword evidence="4" id="KW-0808">Transferase</keyword>
<dbReference type="SUPFAM" id="SSF47384">
    <property type="entry name" value="Homodimeric domain of signal transducing histidine kinase"/>
    <property type="match status" value="1"/>
</dbReference>
<dbReference type="PROSITE" id="PS50109">
    <property type="entry name" value="HIS_KIN"/>
    <property type="match status" value="1"/>
</dbReference>
<evidence type="ECO:0000313" key="11">
    <source>
        <dbReference type="EMBL" id="PCK30932.1"/>
    </source>
</evidence>
<feature type="modified residue" description="4-aspartylphosphate" evidence="7">
    <location>
        <position position="453"/>
    </location>
</feature>
<dbReference type="InterPro" id="IPR036097">
    <property type="entry name" value="HisK_dim/P_sf"/>
</dbReference>
<accession>A0A2A5JNB8</accession>
<dbReference type="GO" id="GO:0000155">
    <property type="term" value="F:phosphorelay sensor kinase activity"/>
    <property type="evidence" value="ECO:0007669"/>
    <property type="project" value="InterPro"/>
</dbReference>
<dbReference type="CDD" id="cd16922">
    <property type="entry name" value="HATPase_EvgS-ArcB-TorS-like"/>
    <property type="match status" value="1"/>
</dbReference>
<dbReference type="RefSeq" id="WP_099642870.1">
    <property type="nucleotide sequence ID" value="NZ_NKHF01000068.1"/>
</dbReference>
<feature type="modified residue" description="4-aspartylphosphate" evidence="7">
    <location>
        <position position="62"/>
    </location>
</feature>
<dbReference type="FunFam" id="1.10.287.130:FF:000001">
    <property type="entry name" value="Two-component sensor histidine kinase"/>
    <property type="match status" value="1"/>
</dbReference>
<dbReference type="Pfam" id="PF02518">
    <property type="entry name" value="HATPase_c"/>
    <property type="match status" value="1"/>
</dbReference>
<dbReference type="CDD" id="cd17546">
    <property type="entry name" value="REC_hyHK_CKI1_RcsC-like"/>
    <property type="match status" value="1"/>
</dbReference>
<dbReference type="EC" id="2.7.13.3" evidence="2"/>
<dbReference type="Proteomes" id="UP000228621">
    <property type="component" value="Unassembled WGS sequence"/>
</dbReference>
<dbReference type="InterPro" id="IPR036890">
    <property type="entry name" value="HATPase_C_sf"/>
</dbReference>
<evidence type="ECO:0000259" key="9">
    <source>
        <dbReference type="PROSITE" id="PS50109"/>
    </source>
</evidence>
<evidence type="ECO:0000256" key="5">
    <source>
        <dbReference type="ARBA" id="ARBA00022777"/>
    </source>
</evidence>
<comment type="catalytic activity">
    <reaction evidence="1">
        <text>ATP + protein L-histidine = ADP + protein N-phospho-L-histidine.</text>
        <dbReference type="EC" id="2.7.13.3"/>
    </reaction>
</comment>
<feature type="domain" description="Response regulatory" evidence="10">
    <location>
        <begin position="537"/>
        <end position="650"/>
    </location>
</feature>
<keyword evidence="5 11" id="KW-0418">Kinase</keyword>
<dbReference type="InterPro" id="IPR003594">
    <property type="entry name" value="HATPase_dom"/>
</dbReference>
<feature type="domain" description="Response regulatory" evidence="10">
    <location>
        <begin position="402"/>
        <end position="518"/>
    </location>
</feature>
<evidence type="ECO:0000313" key="12">
    <source>
        <dbReference type="Proteomes" id="UP000228621"/>
    </source>
</evidence>
<proteinExistence type="predicted"/>
<evidence type="ECO:0000256" key="1">
    <source>
        <dbReference type="ARBA" id="ARBA00000085"/>
    </source>
</evidence>
<sequence length="650" mass="72454">MTKESISEVNVLLIEDDEDDYILTLDYLQSIPNFSFNLVWQSQYDQALTALESNRFDLCLLDYQLGPQTGLSVLKAARARDVHTPIIMLTGQSDELLDNEALKAGAEDFVLKSEISSARFIRSIRYALARKELERERLERLRVESDSRAKDRFLAHLSHELRTPLTSILGYTNLLLSREELQNVKPELSIINNNSEHLLNLLNDVLDLSKLNENRLQLNKDKICLNSFLSDLYSLFKMAAAKKGLSFSIEAKTPLPQTVSIDKTRLKQILINIIYNAIKFTSSGFVKVEIKLKTDTQLQFIVIDTGIGIPSEKLKRIFKPFEQVQHVTTRSDEGAGLGLAISSALIKLMGGELSVESVLGEGSQFGFCIELDEVNAESLAPLTLDKTQDTSDSSLPSDLHGHILIVEDISEIQLLLRTLIGQTGATADIANDGVEALEMLAQHPDKYHLVFMDLHMPRMDGRDTIVALRERALRLPVVALTAAAQKGTKEELVALGFNDMMSKPVNVAELGRCLKHYLSEELVVPTQVESQSSGSLNFLVVEDDSDTRNLLKLLLNSLEVSVVTAECAQSCWQQFKGTQHFDAILLDIGLPDKSGLLLAKEIKAERPEQHIVIASGFDPEPEKLAESQVDDVLLKPITLMDLKEIKQKLL</sequence>
<feature type="coiled-coil region" evidence="8">
    <location>
        <begin position="121"/>
        <end position="148"/>
    </location>
</feature>
<dbReference type="CDD" id="cd00082">
    <property type="entry name" value="HisKA"/>
    <property type="match status" value="1"/>
</dbReference>
<dbReference type="Pfam" id="PF00512">
    <property type="entry name" value="HisKA"/>
    <property type="match status" value="1"/>
</dbReference>
<evidence type="ECO:0000256" key="7">
    <source>
        <dbReference type="PROSITE-ProRule" id="PRU00169"/>
    </source>
</evidence>
<feature type="modified residue" description="4-aspartylphosphate" evidence="7">
    <location>
        <position position="587"/>
    </location>
</feature>
<dbReference type="SMART" id="SM00448">
    <property type="entry name" value="REC"/>
    <property type="match status" value="3"/>
</dbReference>
<dbReference type="EMBL" id="NKHF01000068">
    <property type="protein sequence ID" value="PCK30932.1"/>
    <property type="molecule type" value="Genomic_DNA"/>
</dbReference>
<dbReference type="PRINTS" id="PR00344">
    <property type="entry name" value="BCTRLSENSOR"/>
</dbReference>
<evidence type="ECO:0000256" key="8">
    <source>
        <dbReference type="SAM" id="Coils"/>
    </source>
</evidence>
<dbReference type="SMART" id="SM00387">
    <property type="entry name" value="HATPase_c"/>
    <property type="match status" value="1"/>
</dbReference>
<dbReference type="Gene3D" id="3.40.50.2300">
    <property type="match status" value="3"/>
</dbReference>
<protein>
    <recommendedName>
        <fullName evidence="2">histidine kinase</fullName>
        <ecNumber evidence="2">2.7.13.3</ecNumber>
    </recommendedName>
</protein>
<reference evidence="12" key="1">
    <citation type="journal article" date="2019" name="Genome Announc.">
        <title>Draft Genome Sequence of Pseudoalteromonas piscicida Strain 36Y ROTHPW, an Hypersaline Seawater Isolate from the South Coast of Sonora, Mexico.</title>
        <authorList>
            <person name="Sanchez-Diaz R."/>
            <person name="Molina-Garza Z.J."/>
            <person name="Cruz-Suarez L.E."/>
            <person name="Selvin J."/>
            <person name="Kiran G.S."/>
            <person name="Ibarra-Gamez J.C."/>
            <person name="Gomez-Gil B."/>
            <person name="Galaviz-Silva L."/>
        </authorList>
    </citation>
    <scope>NUCLEOTIDE SEQUENCE [LARGE SCALE GENOMIC DNA]</scope>
    <source>
        <strain evidence="12">36Y_RITHPW</strain>
    </source>
</reference>
<evidence type="ECO:0000259" key="10">
    <source>
        <dbReference type="PROSITE" id="PS50110"/>
    </source>
</evidence>
<dbReference type="Gene3D" id="1.10.287.130">
    <property type="match status" value="1"/>
</dbReference>
<dbReference type="InterPro" id="IPR004358">
    <property type="entry name" value="Sig_transdc_His_kin-like_C"/>
</dbReference>
<keyword evidence="12" id="KW-1185">Reference proteome</keyword>
<dbReference type="PROSITE" id="PS50110">
    <property type="entry name" value="RESPONSE_REGULATORY"/>
    <property type="match status" value="3"/>
</dbReference>
<evidence type="ECO:0000256" key="3">
    <source>
        <dbReference type="ARBA" id="ARBA00022553"/>
    </source>
</evidence>
<organism evidence="11 12">
    <name type="scientific">Pseudoalteromonas piscicida</name>
    <dbReference type="NCBI Taxonomy" id="43662"/>
    <lineage>
        <taxon>Bacteria</taxon>
        <taxon>Pseudomonadati</taxon>
        <taxon>Pseudomonadota</taxon>
        <taxon>Gammaproteobacteria</taxon>
        <taxon>Alteromonadales</taxon>
        <taxon>Pseudoalteromonadaceae</taxon>
        <taxon>Pseudoalteromonas</taxon>
    </lineage>
</organism>
<dbReference type="Pfam" id="PF00072">
    <property type="entry name" value="Response_reg"/>
    <property type="match status" value="3"/>
</dbReference>
<keyword evidence="6" id="KW-0902">Two-component regulatory system</keyword>
<feature type="domain" description="Histidine kinase" evidence="9">
    <location>
        <begin position="156"/>
        <end position="373"/>
    </location>
</feature>
<evidence type="ECO:0000256" key="2">
    <source>
        <dbReference type="ARBA" id="ARBA00012438"/>
    </source>
</evidence>
<evidence type="ECO:0000256" key="4">
    <source>
        <dbReference type="ARBA" id="ARBA00022679"/>
    </source>
</evidence>
<dbReference type="OrthoDB" id="9810730at2"/>
<evidence type="ECO:0000256" key="6">
    <source>
        <dbReference type="ARBA" id="ARBA00023012"/>
    </source>
</evidence>
<dbReference type="CDD" id="cd00156">
    <property type="entry name" value="REC"/>
    <property type="match status" value="2"/>
</dbReference>
<dbReference type="Gene3D" id="3.30.565.10">
    <property type="entry name" value="Histidine kinase-like ATPase, C-terminal domain"/>
    <property type="match status" value="1"/>
</dbReference>
<gene>
    <name evidence="11" type="ORF">CEX98_15020</name>
</gene>
<dbReference type="SMART" id="SM00388">
    <property type="entry name" value="HisKA"/>
    <property type="match status" value="1"/>
</dbReference>
<dbReference type="SUPFAM" id="SSF52172">
    <property type="entry name" value="CheY-like"/>
    <property type="match status" value="3"/>
</dbReference>
<dbReference type="InterPro" id="IPR011006">
    <property type="entry name" value="CheY-like_superfamily"/>
</dbReference>
<dbReference type="PANTHER" id="PTHR45339">
    <property type="entry name" value="HYBRID SIGNAL TRANSDUCTION HISTIDINE KINASE J"/>
    <property type="match status" value="1"/>
</dbReference>
<dbReference type="PANTHER" id="PTHR45339:SF1">
    <property type="entry name" value="HYBRID SIGNAL TRANSDUCTION HISTIDINE KINASE J"/>
    <property type="match status" value="1"/>
</dbReference>
<dbReference type="InterPro" id="IPR001789">
    <property type="entry name" value="Sig_transdc_resp-reg_receiver"/>
</dbReference>
<keyword evidence="8" id="KW-0175">Coiled coil</keyword>
<feature type="domain" description="Response regulatory" evidence="10">
    <location>
        <begin position="10"/>
        <end position="127"/>
    </location>
</feature>
<dbReference type="SUPFAM" id="SSF55874">
    <property type="entry name" value="ATPase domain of HSP90 chaperone/DNA topoisomerase II/histidine kinase"/>
    <property type="match status" value="1"/>
</dbReference>